<organism evidence="1 2">
    <name type="scientific">Ramlibacter alkalitolerans</name>
    <dbReference type="NCBI Taxonomy" id="2039631"/>
    <lineage>
        <taxon>Bacteria</taxon>
        <taxon>Pseudomonadati</taxon>
        <taxon>Pseudomonadota</taxon>
        <taxon>Betaproteobacteria</taxon>
        <taxon>Burkholderiales</taxon>
        <taxon>Comamonadaceae</taxon>
        <taxon>Ramlibacter</taxon>
    </lineage>
</organism>
<sequence length="201" mass="21677">MQAAAAIRFEITLDCTAQAQAGAAKPFPVGSDVVVGLTVYAGPKVPSSLRNDSANFQRRELDAAANVRSALERATRSTALVGTAPKWIVLSDDAAASHDVTPKKVRIERAGWSTTLQFDVDPKAIAGKDHFLFAAWPAAALVPCDKKSTYARSGCKRDGQVIDTGDGVKPLAAYPGLEINHFEHPSGESWDSERWIVERFR</sequence>
<evidence type="ECO:0000313" key="2">
    <source>
        <dbReference type="Proteomes" id="UP000622707"/>
    </source>
</evidence>
<keyword evidence="2" id="KW-1185">Reference proteome</keyword>
<proteinExistence type="predicted"/>
<name>A0ABS1JRD4_9BURK</name>
<comment type="caution">
    <text evidence="1">The sequence shown here is derived from an EMBL/GenBank/DDBJ whole genome shotgun (WGS) entry which is preliminary data.</text>
</comment>
<protein>
    <submittedName>
        <fullName evidence="1">Uncharacterized protein</fullName>
    </submittedName>
</protein>
<dbReference type="RefSeq" id="WP_201691162.1">
    <property type="nucleotide sequence ID" value="NZ_JAEQND010000009.1"/>
</dbReference>
<dbReference type="EMBL" id="JAEQND010000009">
    <property type="protein sequence ID" value="MBL0426812.1"/>
    <property type="molecule type" value="Genomic_DNA"/>
</dbReference>
<gene>
    <name evidence="1" type="ORF">JI746_16990</name>
</gene>
<evidence type="ECO:0000313" key="1">
    <source>
        <dbReference type="EMBL" id="MBL0426812.1"/>
    </source>
</evidence>
<reference evidence="1 2" key="1">
    <citation type="journal article" date="2017" name="Int. J. Syst. Evol. Microbiol.">
        <title>Ramlibacter alkalitolerans sp. nov., alkali-tolerant bacterium isolated from soil of ginseng.</title>
        <authorList>
            <person name="Lee D.H."/>
            <person name="Cha C.J."/>
        </authorList>
    </citation>
    <scope>NUCLEOTIDE SEQUENCE [LARGE SCALE GENOMIC DNA]</scope>
    <source>
        <strain evidence="1 2">KACC 19305</strain>
    </source>
</reference>
<accession>A0ABS1JRD4</accession>
<dbReference type="Proteomes" id="UP000622707">
    <property type="component" value="Unassembled WGS sequence"/>
</dbReference>